<gene>
    <name evidence="1" type="ORF">MM415B02141_0001</name>
</gene>
<sequence length="110" mass="12541">MIELAYYQTIVDDKLPMKIVKAELQNLIKAVEAERYNSSKCQMQTLVIQPGCKCQNCGENYTVDLNIPDELWKQIKPINMSKSTGLLCGKCIMENIEKIKGFASYELMDV</sequence>
<proteinExistence type="predicted"/>
<dbReference type="EMBL" id="MT142612">
    <property type="protein sequence ID" value="QJA86060.1"/>
    <property type="molecule type" value="Genomic_DNA"/>
</dbReference>
<accession>A0A6M3KVY4</accession>
<dbReference type="AlphaFoldDB" id="A0A6M3KVY4"/>
<reference evidence="1" key="1">
    <citation type="submission" date="2020-03" db="EMBL/GenBank/DDBJ databases">
        <title>The deep terrestrial virosphere.</title>
        <authorList>
            <person name="Holmfeldt K."/>
            <person name="Nilsson E."/>
            <person name="Simone D."/>
            <person name="Lopez-Fernandez M."/>
            <person name="Wu X."/>
            <person name="de Brujin I."/>
            <person name="Lundin D."/>
            <person name="Andersson A."/>
            <person name="Bertilsson S."/>
            <person name="Dopson M."/>
        </authorList>
    </citation>
    <scope>NUCLEOTIDE SEQUENCE</scope>
    <source>
        <strain evidence="1">MM415B02141</strain>
    </source>
</reference>
<protein>
    <submittedName>
        <fullName evidence="1">Uncharacterized protein</fullName>
    </submittedName>
</protein>
<evidence type="ECO:0000313" key="1">
    <source>
        <dbReference type="EMBL" id="QJA86060.1"/>
    </source>
</evidence>
<organism evidence="1">
    <name type="scientific">viral metagenome</name>
    <dbReference type="NCBI Taxonomy" id="1070528"/>
    <lineage>
        <taxon>unclassified sequences</taxon>
        <taxon>metagenomes</taxon>
        <taxon>organismal metagenomes</taxon>
    </lineage>
</organism>
<name>A0A6M3KVY4_9ZZZZ</name>